<comment type="subunit">
    <text evidence="2 6">Homotetramer.</text>
</comment>
<proteinExistence type="inferred from homology"/>
<evidence type="ECO:0000256" key="6">
    <source>
        <dbReference type="HAMAP-Rule" id="MF_00313"/>
    </source>
</evidence>
<dbReference type="EC" id="3.5.1.2" evidence="3 6"/>
<dbReference type="AlphaFoldDB" id="A0A3A3GFK1"/>
<feature type="binding site" evidence="6">
    <location>
        <position position="173"/>
    </location>
    <ligand>
        <name>substrate</name>
    </ligand>
</feature>
<dbReference type="PANTHER" id="PTHR12544">
    <property type="entry name" value="GLUTAMINASE"/>
    <property type="match status" value="1"/>
</dbReference>
<dbReference type="PANTHER" id="PTHR12544:SF29">
    <property type="entry name" value="GLUTAMINASE"/>
    <property type="match status" value="1"/>
</dbReference>
<evidence type="ECO:0000256" key="2">
    <source>
        <dbReference type="ARBA" id="ARBA00011881"/>
    </source>
</evidence>
<dbReference type="Proteomes" id="UP000266177">
    <property type="component" value="Unassembled WGS sequence"/>
</dbReference>
<dbReference type="SUPFAM" id="SSF56601">
    <property type="entry name" value="beta-lactamase/transpeptidase-like"/>
    <property type="match status" value="1"/>
</dbReference>
<dbReference type="GO" id="GO:0006543">
    <property type="term" value="P:L-glutamine catabolic process"/>
    <property type="evidence" value="ECO:0007669"/>
    <property type="project" value="TreeGrafter"/>
</dbReference>
<dbReference type="Pfam" id="PF04960">
    <property type="entry name" value="Glutaminase"/>
    <property type="match status" value="1"/>
</dbReference>
<dbReference type="OrthoDB" id="9788822at2"/>
<feature type="binding site" evidence="6">
    <location>
        <position position="121"/>
    </location>
    <ligand>
        <name>substrate</name>
    </ligand>
</feature>
<dbReference type="Gene3D" id="3.40.710.10">
    <property type="entry name" value="DD-peptidase/beta-lactamase superfamily"/>
    <property type="match status" value="1"/>
</dbReference>
<organism evidence="7 8">
    <name type="scientific">Paenibacillus thiaminolyticus</name>
    <name type="common">Bacillus thiaminolyticus</name>
    <dbReference type="NCBI Taxonomy" id="49283"/>
    <lineage>
        <taxon>Bacteria</taxon>
        <taxon>Bacillati</taxon>
        <taxon>Bacillota</taxon>
        <taxon>Bacilli</taxon>
        <taxon>Bacillales</taxon>
        <taxon>Paenibacillaceae</taxon>
        <taxon>Paenibacillus</taxon>
    </lineage>
</organism>
<feature type="binding site" evidence="6">
    <location>
        <position position="166"/>
    </location>
    <ligand>
        <name>substrate</name>
    </ligand>
</feature>
<evidence type="ECO:0000256" key="5">
    <source>
        <dbReference type="ARBA" id="ARBA00049534"/>
    </source>
</evidence>
<name>A0A3A3GFK1_PANTH</name>
<feature type="binding site" evidence="6">
    <location>
        <position position="197"/>
    </location>
    <ligand>
        <name>substrate</name>
    </ligand>
</feature>
<dbReference type="InterPro" id="IPR012338">
    <property type="entry name" value="Beta-lactam/transpept-like"/>
</dbReference>
<dbReference type="FunFam" id="3.40.710.10:FF:000005">
    <property type="entry name" value="Glutaminase"/>
    <property type="match status" value="1"/>
</dbReference>
<dbReference type="GO" id="GO:0006537">
    <property type="term" value="P:glutamate biosynthetic process"/>
    <property type="evidence" value="ECO:0007669"/>
    <property type="project" value="TreeGrafter"/>
</dbReference>
<sequence>MIAAHWNDLERGLPQWLEESRRMAAAGEVATYIPGLAEARPDALGISLCGMRGERVKAGETEEPFTMQSVSKVFSLLLALLDSGEAGVFAKVGKEPTGDDFNSILKLELVDPGKPFNPFINAGAIAIASLIEGRTPEEKSERLLEFVRMLADDPSITWNKRIYESERETAYRNRSLAYYLKDNGILEGDVEATLDVYFRQCAIEVRTCQLARMALVLANRGCDPATGHCYIPRKYVQIASSFMTTCGMYNASGEFALEAGIPAKSGVSGGIMALIPGQLGIGVYGPALNEKGNSVAGVHMLAMLSERFEWSIF</sequence>
<protein>
    <recommendedName>
        <fullName evidence="3 6">Glutaminase</fullName>
        <ecNumber evidence="3 6">3.5.1.2</ecNumber>
    </recommendedName>
</protein>
<feature type="binding site" evidence="6">
    <location>
        <position position="267"/>
    </location>
    <ligand>
        <name>substrate</name>
    </ligand>
</feature>
<accession>A0A3A3GFK1</accession>
<evidence type="ECO:0000256" key="3">
    <source>
        <dbReference type="ARBA" id="ARBA00012918"/>
    </source>
</evidence>
<comment type="similarity">
    <text evidence="1 6">Belongs to the glutaminase family.</text>
</comment>
<gene>
    <name evidence="6 7" type="primary">glsA</name>
    <name evidence="7" type="ORF">DQX05_15215</name>
</gene>
<evidence type="ECO:0000313" key="7">
    <source>
        <dbReference type="EMBL" id="RJG22904.1"/>
    </source>
</evidence>
<dbReference type="NCBIfam" id="TIGR03814">
    <property type="entry name" value="Gln_ase"/>
    <property type="match status" value="1"/>
</dbReference>
<dbReference type="EMBL" id="QYZD01000013">
    <property type="protein sequence ID" value="RJG22904.1"/>
    <property type="molecule type" value="Genomic_DNA"/>
</dbReference>
<dbReference type="HAMAP" id="MF_00313">
    <property type="entry name" value="Glutaminase"/>
    <property type="match status" value="1"/>
</dbReference>
<evidence type="ECO:0000256" key="1">
    <source>
        <dbReference type="ARBA" id="ARBA00011076"/>
    </source>
</evidence>
<dbReference type="GO" id="GO:0004359">
    <property type="term" value="F:glutaminase activity"/>
    <property type="evidence" value="ECO:0007669"/>
    <property type="project" value="UniProtKB-UniRule"/>
</dbReference>
<dbReference type="InterPro" id="IPR015868">
    <property type="entry name" value="Glutaminase"/>
</dbReference>
<keyword evidence="6" id="KW-0007">Acetylation</keyword>
<keyword evidence="4 6" id="KW-0378">Hydrolase</keyword>
<reference evidence="7 8" key="1">
    <citation type="submission" date="2018-09" db="EMBL/GenBank/DDBJ databases">
        <title>Paenibacillus SK2017-BO5.</title>
        <authorList>
            <person name="Piskunova J.V."/>
            <person name="Dubiley S.A."/>
            <person name="Severinov K.V."/>
        </authorList>
    </citation>
    <scope>NUCLEOTIDE SEQUENCE [LARGE SCALE GENOMIC DNA]</scope>
    <source>
        <strain evidence="7 8">BO5</strain>
    </source>
</reference>
<dbReference type="RefSeq" id="WP_119794427.1">
    <property type="nucleotide sequence ID" value="NZ_QYZD01000013.1"/>
</dbReference>
<feature type="binding site" evidence="6">
    <location>
        <position position="69"/>
    </location>
    <ligand>
        <name>substrate</name>
    </ligand>
</feature>
<feature type="binding site" evidence="6">
    <location>
        <position position="249"/>
    </location>
    <ligand>
        <name>substrate</name>
    </ligand>
</feature>
<evidence type="ECO:0000256" key="4">
    <source>
        <dbReference type="ARBA" id="ARBA00022801"/>
    </source>
</evidence>
<comment type="catalytic activity">
    <reaction evidence="5 6">
        <text>L-glutamine + H2O = L-glutamate + NH4(+)</text>
        <dbReference type="Rhea" id="RHEA:15889"/>
        <dbReference type="ChEBI" id="CHEBI:15377"/>
        <dbReference type="ChEBI" id="CHEBI:28938"/>
        <dbReference type="ChEBI" id="CHEBI:29985"/>
        <dbReference type="ChEBI" id="CHEBI:58359"/>
        <dbReference type="EC" id="3.5.1.2"/>
    </reaction>
</comment>
<comment type="caution">
    <text evidence="7">The sequence shown here is derived from an EMBL/GenBank/DDBJ whole genome shotgun (WGS) entry which is preliminary data.</text>
</comment>
<evidence type="ECO:0000313" key="8">
    <source>
        <dbReference type="Proteomes" id="UP000266177"/>
    </source>
</evidence>